<evidence type="ECO:0000256" key="3">
    <source>
        <dbReference type="ARBA" id="ARBA00022692"/>
    </source>
</evidence>
<proteinExistence type="predicted"/>
<dbReference type="AlphaFoldDB" id="A0A7Y7B0U0"/>
<organism evidence="9 10">
    <name type="scientific">Streptomyces morookaense</name>
    <name type="common">Streptoverticillium morookaense</name>
    <dbReference type="NCBI Taxonomy" id="1970"/>
    <lineage>
        <taxon>Bacteria</taxon>
        <taxon>Bacillati</taxon>
        <taxon>Actinomycetota</taxon>
        <taxon>Actinomycetes</taxon>
        <taxon>Kitasatosporales</taxon>
        <taxon>Streptomycetaceae</taxon>
        <taxon>Streptomyces</taxon>
    </lineage>
</organism>
<keyword evidence="5" id="KW-0406">Ion transport</keyword>
<dbReference type="Proteomes" id="UP000587462">
    <property type="component" value="Unassembled WGS sequence"/>
</dbReference>
<feature type="domain" description="Cation/H+ exchanger transmembrane" evidence="8">
    <location>
        <begin position="63"/>
        <end position="461"/>
    </location>
</feature>
<dbReference type="PANTHER" id="PTHR32468">
    <property type="entry name" value="CATION/H + ANTIPORTER"/>
    <property type="match status" value="1"/>
</dbReference>
<keyword evidence="6 7" id="KW-0472">Membrane</keyword>
<feature type="transmembrane region" description="Helical" evidence="7">
    <location>
        <begin position="114"/>
        <end position="132"/>
    </location>
</feature>
<feature type="transmembrane region" description="Helical" evidence="7">
    <location>
        <begin position="259"/>
        <end position="280"/>
    </location>
</feature>
<dbReference type="Gene3D" id="1.20.1530.20">
    <property type="match status" value="1"/>
</dbReference>
<evidence type="ECO:0000256" key="7">
    <source>
        <dbReference type="SAM" id="Phobius"/>
    </source>
</evidence>
<accession>A0A7Y7B0U0</accession>
<feature type="transmembrane region" description="Helical" evidence="7">
    <location>
        <begin position="442"/>
        <end position="464"/>
    </location>
</feature>
<dbReference type="GO" id="GO:0016020">
    <property type="term" value="C:membrane"/>
    <property type="evidence" value="ECO:0007669"/>
    <property type="project" value="UniProtKB-SubCell"/>
</dbReference>
<evidence type="ECO:0000256" key="1">
    <source>
        <dbReference type="ARBA" id="ARBA00004141"/>
    </source>
</evidence>
<feature type="transmembrane region" description="Helical" evidence="7">
    <location>
        <begin position="292"/>
        <end position="312"/>
    </location>
</feature>
<keyword evidence="3 7" id="KW-0812">Transmembrane</keyword>
<evidence type="ECO:0000313" key="9">
    <source>
        <dbReference type="EMBL" id="NVK76970.1"/>
    </source>
</evidence>
<feature type="transmembrane region" description="Helical" evidence="7">
    <location>
        <begin position="377"/>
        <end position="404"/>
    </location>
</feature>
<protein>
    <submittedName>
        <fullName evidence="9">Cation:proton antiporter</fullName>
    </submittedName>
</protein>
<comment type="subcellular location">
    <subcellularLocation>
        <location evidence="1">Membrane</location>
        <topology evidence="1">Multi-pass membrane protein</topology>
    </subcellularLocation>
</comment>
<dbReference type="InterPro" id="IPR038770">
    <property type="entry name" value="Na+/solute_symporter_sf"/>
</dbReference>
<dbReference type="GO" id="GO:0015297">
    <property type="term" value="F:antiporter activity"/>
    <property type="evidence" value="ECO:0007669"/>
    <property type="project" value="InterPro"/>
</dbReference>
<comment type="caution">
    <text evidence="9">The sequence shown here is derived from an EMBL/GenBank/DDBJ whole genome shotgun (WGS) entry which is preliminary data.</text>
</comment>
<evidence type="ECO:0000256" key="4">
    <source>
        <dbReference type="ARBA" id="ARBA00022989"/>
    </source>
</evidence>
<feature type="transmembrane region" description="Helical" evidence="7">
    <location>
        <begin position="198"/>
        <end position="219"/>
    </location>
</feature>
<keyword evidence="4 7" id="KW-1133">Transmembrane helix</keyword>
<keyword evidence="10" id="KW-1185">Reference proteome</keyword>
<feature type="transmembrane region" description="Helical" evidence="7">
    <location>
        <begin position="81"/>
        <end position="99"/>
    </location>
</feature>
<gene>
    <name evidence="9" type="ORF">HG542_04785</name>
</gene>
<feature type="transmembrane region" description="Helical" evidence="7">
    <location>
        <begin position="231"/>
        <end position="253"/>
    </location>
</feature>
<evidence type="ECO:0000259" key="8">
    <source>
        <dbReference type="Pfam" id="PF00999"/>
    </source>
</evidence>
<feature type="transmembrane region" description="Helical" evidence="7">
    <location>
        <begin position="416"/>
        <end position="436"/>
    </location>
</feature>
<dbReference type="EMBL" id="JABBXF010000008">
    <property type="protein sequence ID" value="NVK76970.1"/>
    <property type="molecule type" value="Genomic_DNA"/>
</dbReference>
<feature type="transmembrane region" description="Helical" evidence="7">
    <location>
        <begin position="48"/>
        <end position="69"/>
    </location>
</feature>
<dbReference type="InterPro" id="IPR006153">
    <property type="entry name" value="Cation/H_exchanger_TM"/>
</dbReference>
<dbReference type="PANTHER" id="PTHR32468:SF0">
    <property type="entry name" value="K(+)_H(+) ANTIPORTER 1"/>
    <property type="match status" value="1"/>
</dbReference>
<evidence type="ECO:0000256" key="5">
    <source>
        <dbReference type="ARBA" id="ARBA00023065"/>
    </source>
</evidence>
<reference evidence="9 10" key="1">
    <citation type="submission" date="2020-04" db="EMBL/GenBank/DDBJ databases">
        <title>Draft Genome Sequence of Streptomyces morookaense DSM 40503, an 8-azaguanine-producing strain.</title>
        <authorList>
            <person name="Qi J."/>
            <person name="Gao J.-M."/>
        </authorList>
    </citation>
    <scope>NUCLEOTIDE SEQUENCE [LARGE SCALE GENOMIC DNA]</scope>
    <source>
        <strain evidence="9 10">DSM 40503</strain>
    </source>
</reference>
<keyword evidence="2" id="KW-0813">Transport</keyword>
<evidence type="ECO:0000313" key="10">
    <source>
        <dbReference type="Proteomes" id="UP000587462"/>
    </source>
</evidence>
<dbReference type="InterPro" id="IPR050794">
    <property type="entry name" value="CPA2_transporter"/>
</dbReference>
<name>A0A7Y7B0U0_STRMO</name>
<dbReference type="GO" id="GO:1902600">
    <property type="term" value="P:proton transmembrane transport"/>
    <property type="evidence" value="ECO:0007669"/>
    <property type="project" value="InterPro"/>
</dbReference>
<sequence length="480" mass="48870">MGLVLLLGAGPVVLAGLLLRHGAQWPAHPGAARGGGRGGGAAKAPEPWRLLLALAVVVAAARAVGGVFARFLRQPRVVGEMVSGIVLGPSVLGAVAPHVHRTLFPAGLLPCIDAFAQIGLALFMFLVGLEFAGESRAARRPREISGVPGSGGGSGGTGGRAGTMIVLCGTALPYSLGVALACALYGTRAPDGVGFLPFALFLGVAMSVTAFPVLASILMERGMMHTRAGRLAVLAAAGADLLCWLLLAVAVALLRNASLAGVARTLALTTAFCAAMVLLVRPLLRTMLLRPARWLPDGALLALVLVGVLLSGVATDRIGVHLIFGAFLFGALCPADAPGLRAVQGRMQEFTTSVLLPPFFASVGLKTELGLLGGDSALWLWFAAALAVAVAGKLAGSGLAAALTGVGGRDALRVGVLMNCRGLTELVILGIGLELGVLTPSLFTVLVLVALTATAMTAPLLDLLDRGETARNRTLLSDHH</sequence>
<evidence type="ECO:0000256" key="6">
    <source>
        <dbReference type="ARBA" id="ARBA00023136"/>
    </source>
</evidence>
<feature type="transmembrane region" description="Helical" evidence="7">
    <location>
        <begin position="164"/>
        <end position="186"/>
    </location>
</feature>
<dbReference type="Pfam" id="PF00999">
    <property type="entry name" value="Na_H_Exchanger"/>
    <property type="match status" value="1"/>
</dbReference>
<evidence type="ECO:0000256" key="2">
    <source>
        <dbReference type="ARBA" id="ARBA00022448"/>
    </source>
</evidence>